<dbReference type="PANTHER" id="PTHR43713">
    <property type="entry name" value="GLUTAMATE-1-SEMIALDEHYDE 2,1-AMINOMUTASE"/>
    <property type="match status" value="1"/>
</dbReference>
<dbReference type="AlphaFoldDB" id="A0A8J9V867"/>
<gene>
    <name evidence="5" type="primary">OAT</name>
    <name evidence="5" type="ORF">BLAG_LOCUS928</name>
</gene>
<evidence type="ECO:0000256" key="3">
    <source>
        <dbReference type="ARBA" id="ARBA00022898"/>
    </source>
</evidence>
<dbReference type="InterPro" id="IPR015424">
    <property type="entry name" value="PyrdxlP-dep_Trfase"/>
</dbReference>
<dbReference type="InterPro" id="IPR015421">
    <property type="entry name" value="PyrdxlP-dep_Trfase_major"/>
</dbReference>
<dbReference type="Gene3D" id="3.90.1150.10">
    <property type="entry name" value="Aspartate Aminotransferase, domain 1"/>
    <property type="match status" value="1"/>
</dbReference>
<protein>
    <submittedName>
        <fullName evidence="5">OAT protein</fullName>
    </submittedName>
</protein>
<dbReference type="Proteomes" id="UP000838412">
    <property type="component" value="Chromosome 1"/>
</dbReference>
<dbReference type="PANTHER" id="PTHR43713:SF3">
    <property type="entry name" value="GLUTAMATE-1-SEMIALDEHYDE 2,1-AMINOMUTASE 1, CHLOROPLASTIC-RELATED"/>
    <property type="match status" value="1"/>
</dbReference>
<dbReference type="Pfam" id="PF00202">
    <property type="entry name" value="Aminotran_3"/>
    <property type="match status" value="1"/>
</dbReference>
<comment type="similarity">
    <text evidence="2 4">Belongs to the class-III pyridoxal-phosphate-dependent aminotransferase family.</text>
</comment>
<keyword evidence="3 4" id="KW-0663">Pyridoxal phosphate</keyword>
<proteinExistence type="inferred from homology"/>
<dbReference type="GO" id="GO:0008483">
    <property type="term" value="F:transaminase activity"/>
    <property type="evidence" value="ECO:0007669"/>
    <property type="project" value="InterPro"/>
</dbReference>
<evidence type="ECO:0000313" key="6">
    <source>
        <dbReference type="Proteomes" id="UP000838412"/>
    </source>
</evidence>
<dbReference type="EMBL" id="OV696686">
    <property type="protein sequence ID" value="CAH1229889.1"/>
    <property type="molecule type" value="Genomic_DNA"/>
</dbReference>
<evidence type="ECO:0000313" key="5">
    <source>
        <dbReference type="EMBL" id="CAH1229889.1"/>
    </source>
</evidence>
<dbReference type="InterPro" id="IPR015422">
    <property type="entry name" value="PyrdxlP-dep_Trfase_small"/>
</dbReference>
<dbReference type="GO" id="GO:0030170">
    <property type="term" value="F:pyridoxal phosphate binding"/>
    <property type="evidence" value="ECO:0007669"/>
    <property type="project" value="InterPro"/>
</dbReference>
<evidence type="ECO:0000256" key="2">
    <source>
        <dbReference type="ARBA" id="ARBA00008954"/>
    </source>
</evidence>
<reference evidence="5" key="1">
    <citation type="submission" date="2022-01" db="EMBL/GenBank/DDBJ databases">
        <authorList>
            <person name="Braso-Vives M."/>
        </authorList>
    </citation>
    <scope>NUCLEOTIDE SEQUENCE</scope>
</reference>
<dbReference type="PROSITE" id="PS00600">
    <property type="entry name" value="AA_TRANSFER_CLASS_3"/>
    <property type="match status" value="1"/>
</dbReference>
<dbReference type="InterPro" id="IPR005814">
    <property type="entry name" value="Aminotrans_3"/>
</dbReference>
<organism evidence="5 6">
    <name type="scientific">Branchiostoma lanceolatum</name>
    <name type="common">Common lancelet</name>
    <name type="synonym">Amphioxus lanceolatum</name>
    <dbReference type="NCBI Taxonomy" id="7740"/>
    <lineage>
        <taxon>Eukaryota</taxon>
        <taxon>Metazoa</taxon>
        <taxon>Chordata</taxon>
        <taxon>Cephalochordata</taxon>
        <taxon>Leptocardii</taxon>
        <taxon>Amphioxiformes</taxon>
        <taxon>Branchiostomatidae</taxon>
        <taxon>Branchiostoma</taxon>
    </lineage>
</organism>
<sequence>MDPEAIANGSTATLGQAAQRSLAVFPAGSNGEFNLPKELTTVLSRGKDCYVWDVNGKRYLDFSMGWGTNLVGHAREEVVAAVTEQAANGSNFAYVNEKSLQLAEEIKRLSPAVEYLRFCSSGTEAIMYCERLARAFTGRSKVLKFEGAYHGANEIGVTSLFPKGLLDYPTPDPSSAGIEHSVKDHVLVAPYNDLGMTTKIVEQHKDDLAVVIVEPLHRCTPPMDGFLQGLRELTKKHGVLLIFDEVVTGFRLAYGGAQEYYGVIPDLVGYGKALGGGYPIGVFGGRADIMSIVNEDLLGKDKRYVWTASSLGCNTISASAALAALQIYHRTDTYKHLHHIGRYVRNKMKGCLEKNDIPGHVIGDGPLAQVLFTEKLVYNYREQKLQENAARRRAMMVGLFKRGVFLNPMGTKLYLSLKHTEEVCDQFVEIFNQTLQEIKQNEKSTTTN</sequence>
<name>A0A8J9V867_BRALA</name>
<comment type="cofactor">
    <cofactor evidence="1">
        <name>pyridoxal 5'-phosphate</name>
        <dbReference type="ChEBI" id="CHEBI:597326"/>
    </cofactor>
</comment>
<accession>A0A8J9V867</accession>
<dbReference type="CDD" id="cd00610">
    <property type="entry name" value="OAT_like"/>
    <property type="match status" value="1"/>
</dbReference>
<evidence type="ECO:0000256" key="1">
    <source>
        <dbReference type="ARBA" id="ARBA00001933"/>
    </source>
</evidence>
<dbReference type="Gene3D" id="3.40.640.10">
    <property type="entry name" value="Type I PLP-dependent aspartate aminotransferase-like (Major domain)"/>
    <property type="match status" value="1"/>
</dbReference>
<keyword evidence="6" id="KW-1185">Reference proteome</keyword>
<dbReference type="OrthoDB" id="10261433at2759"/>
<dbReference type="SUPFAM" id="SSF53383">
    <property type="entry name" value="PLP-dependent transferases"/>
    <property type="match status" value="1"/>
</dbReference>
<evidence type="ECO:0000256" key="4">
    <source>
        <dbReference type="RuleBase" id="RU003560"/>
    </source>
</evidence>
<dbReference type="InterPro" id="IPR049704">
    <property type="entry name" value="Aminotrans_3_PPA_site"/>
</dbReference>